<evidence type="ECO:0000256" key="4">
    <source>
        <dbReference type="ARBA" id="ARBA00023288"/>
    </source>
</evidence>
<dbReference type="InterPro" id="IPR019142">
    <property type="entry name" value="Dymeclin"/>
</dbReference>
<dbReference type="Proteomes" id="UP000095283">
    <property type="component" value="Unplaced"/>
</dbReference>
<dbReference type="GO" id="GO:0005794">
    <property type="term" value="C:Golgi apparatus"/>
    <property type="evidence" value="ECO:0007669"/>
    <property type="project" value="TreeGrafter"/>
</dbReference>
<dbReference type="GO" id="GO:0007030">
    <property type="term" value="P:Golgi organization"/>
    <property type="evidence" value="ECO:0007669"/>
    <property type="project" value="TreeGrafter"/>
</dbReference>
<sequence length="337" mass="38227">MNENEVVKIFEKNLSSTIHSSSDGSSDDGEVETDDGHDINVAEEFMDTVIGILIDLPVSNFPNLLFSSILASVLLCSLRLSFETILFTIVNIKLLKGLMIVEALFLVWLVRLLFSTFYFESFSSVTTMIYTFVNLRIMLHDFSKLIAVCKYMRFRGFNSVYRSSHIQVIPVLKILHEGVSSTPSNSHHMYLALIVMLIVSEDDFFCKIIHETIVKDISWLESDRPVREISLGGLIVIVLIRTIHKNAIKMRASFFILLESNNCIDRYLHTNCLAVLANMSACFKNLAPAVCQKIISLLELLTKRHSKLVEHMRMSTESDVKDGQPASFNSILIYFVL</sequence>
<dbReference type="PANTHER" id="PTHR12895:SF9">
    <property type="entry name" value="DYMECLIN"/>
    <property type="match status" value="1"/>
</dbReference>
<feature type="transmembrane region" description="Helical" evidence="5">
    <location>
        <begin position="64"/>
        <end position="82"/>
    </location>
</feature>
<evidence type="ECO:0000256" key="1">
    <source>
        <dbReference type="ARBA" id="ARBA00010603"/>
    </source>
</evidence>
<dbReference type="PANTHER" id="PTHR12895">
    <property type="entry name" value="DYMECLIN"/>
    <property type="match status" value="1"/>
</dbReference>
<keyword evidence="5" id="KW-0472">Membrane</keyword>
<proteinExistence type="inferred from homology"/>
<keyword evidence="4" id="KW-0449">Lipoprotein</keyword>
<reference evidence="7" key="1">
    <citation type="submission" date="2016-11" db="UniProtKB">
        <authorList>
            <consortium name="WormBaseParasite"/>
        </authorList>
    </citation>
    <scope>IDENTIFICATION</scope>
</reference>
<dbReference type="AlphaFoldDB" id="A0A1I7X2U4"/>
<evidence type="ECO:0000256" key="3">
    <source>
        <dbReference type="ARBA" id="ARBA00022707"/>
    </source>
</evidence>
<evidence type="ECO:0000256" key="5">
    <source>
        <dbReference type="SAM" id="Phobius"/>
    </source>
</evidence>
<dbReference type="Pfam" id="PF09742">
    <property type="entry name" value="Dymeclin"/>
    <property type="match status" value="1"/>
</dbReference>
<protein>
    <recommendedName>
        <fullName evidence="2">Dymeclin</fullName>
    </recommendedName>
</protein>
<organism evidence="6 7">
    <name type="scientific">Heterorhabditis bacteriophora</name>
    <name type="common">Entomopathogenic nematode worm</name>
    <dbReference type="NCBI Taxonomy" id="37862"/>
    <lineage>
        <taxon>Eukaryota</taxon>
        <taxon>Metazoa</taxon>
        <taxon>Ecdysozoa</taxon>
        <taxon>Nematoda</taxon>
        <taxon>Chromadorea</taxon>
        <taxon>Rhabditida</taxon>
        <taxon>Rhabditina</taxon>
        <taxon>Rhabditomorpha</taxon>
        <taxon>Strongyloidea</taxon>
        <taxon>Heterorhabditidae</taxon>
        <taxon>Heterorhabditis</taxon>
    </lineage>
</organism>
<accession>A0A1I7X2U4</accession>
<evidence type="ECO:0000256" key="2">
    <source>
        <dbReference type="ARBA" id="ARBA00015736"/>
    </source>
</evidence>
<keyword evidence="3" id="KW-0519">Myristate</keyword>
<dbReference type="WBParaSite" id="Hba_11708">
    <property type="protein sequence ID" value="Hba_11708"/>
    <property type="gene ID" value="Hba_11708"/>
</dbReference>
<keyword evidence="5" id="KW-1133">Transmembrane helix</keyword>
<evidence type="ECO:0000313" key="7">
    <source>
        <dbReference type="WBParaSite" id="Hba_11708"/>
    </source>
</evidence>
<comment type="similarity">
    <text evidence="1">Belongs to the dymeclin family.</text>
</comment>
<name>A0A1I7X2U4_HETBA</name>
<keyword evidence="6" id="KW-1185">Reference proteome</keyword>
<feature type="transmembrane region" description="Helical" evidence="5">
    <location>
        <begin position="94"/>
        <end position="111"/>
    </location>
</feature>
<keyword evidence="5" id="KW-0812">Transmembrane</keyword>
<evidence type="ECO:0000313" key="6">
    <source>
        <dbReference type="Proteomes" id="UP000095283"/>
    </source>
</evidence>